<feature type="non-terminal residue" evidence="6">
    <location>
        <position position="464"/>
    </location>
</feature>
<dbReference type="Pfam" id="PF00571">
    <property type="entry name" value="CBS"/>
    <property type="match status" value="2"/>
</dbReference>
<reference evidence="6" key="1">
    <citation type="submission" date="2020-05" db="EMBL/GenBank/DDBJ databases">
        <title>Phylogenomic resolution of chytrid fungi.</title>
        <authorList>
            <person name="Stajich J.E."/>
            <person name="Amses K."/>
            <person name="Simmons R."/>
            <person name="Seto K."/>
            <person name="Myers J."/>
            <person name="Bonds A."/>
            <person name="Quandt C.A."/>
            <person name="Barry K."/>
            <person name="Liu P."/>
            <person name="Grigoriev I."/>
            <person name="Longcore J.E."/>
            <person name="James T.Y."/>
        </authorList>
    </citation>
    <scope>NUCLEOTIDE SEQUENCE</scope>
    <source>
        <strain evidence="6">JEL0318</strain>
    </source>
</reference>
<feature type="compositionally biased region" description="Polar residues" evidence="4">
    <location>
        <begin position="1"/>
        <end position="12"/>
    </location>
</feature>
<organism evidence="6 7">
    <name type="scientific">Rhizophlyctis rosea</name>
    <dbReference type="NCBI Taxonomy" id="64517"/>
    <lineage>
        <taxon>Eukaryota</taxon>
        <taxon>Fungi</taxon>
        <taxon>Fungi incertae sedis</taxon>
        <taxon>Chytridiomycota</taxon>
        <taxon>Chytridiomycota incertae sedis</taxon>
        <taxon>Chytridiomycetes</taxon>
        <taxon>Rhizophlyctidales</taxon>
        <taxon>Rhizophlyctidaceae</taxon>
        <taxon>Rhizophlyctis</taxon>
    </lineage>
</organism>
<evidence type="ECO:0000256" key="1">
    <source>
        <dbReference type="ARBA" id="ARBA00022737"/>
    </source>
</evidence>
<feature type="domain" description="CBS" evidence="5">
    <location>
        <begin position="323"/>
        <end position="383"/>
    </location>
</feature>
<keyword evidence="2 3" id="KW-0129">CBS domain</keyword>
<proteinExistence type="predicted"/>
<comment type="caution">
    <text evidence="6">The sequence shown here is derived from an EMBL/GenBank/DDBJ whole genome shotgun (WGS) entry which is preliminary data.</text>
</comment>
<keyword evidence="1" id="KW-0677">Repeat</keyword>
<keyword evidence="7" id="KW-1185">Reference proteome</keyword>
<dbReference type="InterPro" id="IPR050511">
    <property type="entry name" value="AMPK_gamma/SDS23_families"/>
</dbReference>
<feature type="region of interest" description="Disordered" evidence="4">
    <location>
        <begin position="1"/>
        <end position="26"/>
    </location>
</feature>
<accession>A0AAD5X3Q2</accession>
<dbReference type="InterPro" id="IPR000644">
    <property type="entry name" value="CBS_dom"/>
</dbReference>
<dbReference type="SUPFAM" id="SSF54631">
    <property type="entry name" value="CBS-domain pair"/>
    <property type="match status" value="2"/>
</dbReference>
<evidence type="ECO:0000256" key="2">
    <source>
        <dbReference type="ARBA" id="ARBA00023122"/>
    </source>
</evidence>
<evidence type="ECO:0000256" key="3">
    <source>
        <dbReference type="PROSITE-ProRule" id="PRU00703"/>
    </source>
</evidence>
<evidence type="ECO:0000256" key="4">
    <source>
        <dbReference type="SAM" id="MobiDB-lite"/>
    </source>
</evidence>
<dbReference type="PROSITE" id="PS51371">
    <property type="entry name" value="CBS"/>
    <property type="match status" value="2"/>
</dbReference>
<dbReference type="EMBL" id="JADGJD010000645">
    <property type="protein sequence ID" value="KAJ3049434.1"/>
    <property type="molecule type" value="Genomic_DNA"/>
</dbReference>
<dbReference type="InterPro" id="IPR046342">
    <property type="entry name" value="CBS_dom_sf"/>
</dbReference>
<dbReference type="AlphaFoldDB" id="A0AAD5X3Q2"/>
<evidence type="ECO:0000313" key="6">
    <source>
        <dbReference type="EMBL" id="KAJ3049434.1"/>
    </source>
</evidence>
<evidence type="ECO:0000313" key="7">
    <source>
        <dbReference type="Proteomes" id="UP001212841"/>
    </source>
</evidence>
<protein>
    <recommendedName>
        <fullName evidence="5">CBS domain-containing protein</fullName>
    </recommendedName>
</protein>
<feature type="domain" description="CBS" evidence="5">
    <location>
        <begin position="158"/>
        <end position="217"/>
    </location>
</feature>
<dbReference type="Proteomes" id="UP001212841">
    <property type="component" value="Unassembled WGS sequence"/>
</dbReference>
<dbReference type="SMART" id="SM00116">
    <property type="entry name" value="CBS"/>
    <property type="match status" value="2"/>
</dbReference>
<sequence length="464" mass="50803">MTEPSQNPTTEAVSAPPPEFAKPAPVDSLTYPYPMDCLRNTTIADVLKTRREKFEKGEKELIDVSEDATVEEVLNTLDKHHITTVAVYKGDETHRDHYSLVGVRELLDYGVFQHIFRGGEKSVADLLADPENEDYFELVKEKEVEAFYKHSLQTLITTTPSAQNTPSVKSSAPLLDAVKIMKDGAHYVLVRDEDGKAETVLSQGDVVGYLYDRCGDMKRVYEMGVEGVLRSTMEECLRKDPNQAGKGVEGAHLKYAIKQPSNLSALALYKTLQTHHTTSLALMDPLNHTQITGNISVSDYRSTHPANLTDLLLPATEYMAKHTTRLGTPITIPQNSTLLTAMRSMLDNDVRGIWVLSTDGNPTLIGKITYTDILKCCVPPSPTTATAEEPEATARDITTFISTMQEDVVKTVKEGEKTVMEGISKLAEGVSGMGLSATEGVMHAKDEVLKAVGGVLGAATGWMK</sequence>
<dbReference type="Gene3D" id="3.10.580.10">
    <property type="entry name" value="CBS-domain"/>
    <property type="match status" value="2"/>
</dbReference>
<name>A0AAD5X3Q2_9FUNG</name>
<dbReference type="PANTHER" id="PTHR13780">
    <property type="entry name" value="AMP-ACTIVATED PROTEIN KINASE, GAMMA REGULATORY SUBUNIT"/>
    <property type="match status" value="1"/>
</dbReference>
<evidence type="ECO:0000259" key="5">
    <source>
        <dbReference type="PROSITE" id="PS51371"/>
    </source>
</evidence>
<dbReference type="PANTHER" id="PTHR13780:SF128">
    <property type="entry name" value="CBS DOMAIN-CONTAINING PROTEIN"/>
    <property type="match status" value="1"/>
</dbReference>
<gene>
    <name evidence="6" type="ORF">HK097_009575</name>
</gene>